<accession>A0ACC0BHL5</accession>
<sequence length="72" mass="7922">MPEDAKESPEEMASNFTSAMFETPQAVLRDARPMGNIQPSWLLSRACNIVPNKLSVLCFNLIAGIASRNMLP</sequence>
<organism evidence="1 2">
    <name type="scientific">Catharanthus roseus</name>
    <name type="common">Madagascar periwinkle</name>
    <name type="synonym">Vinca rosea</name>
    <dbReference type="NCBI Taxonomy" id="4058"/>
    <lineage>
        <taxon>Eukaryota</taxon>
        <taxon>Viridiplantae</taxon>
        <taxon>Streptophyta</taxon>
        <taxon>Embryophyta</taxon>
        <taxon>Tracheophyta</taxon>
        <taxon>Spermatophyta</taxon>
        <taxon>Magnoliopsida</taxon>
        <taxon>eudicotyledons</taxon>
        <taxon>Gunneridae</taxon>
        <taxon>Pentapetalae</taxon>
        <taxon>asterids</taxon>
        <taxon>lamiids</taxon>
        <taxon>Gentianales</taxon>
        <taxon>Apocynaceae</taxon>
        <taxon>Rauvolfioideae</taxon>
        <taxon>Vinceae</taxon>
        <taxon>Catharanthinae</taxon>
        <taxon>Catharanthus</taxon>
    </lineage>
</organism>
<reference evidence="2" key="1">
    <citation type="journal article" date="2023" name="Nat. Plants">
        <title>Single-cell RNA sequencing provides a high-resolution roadmap for understanding the multicellular compartmentation of specialized metabolism.</title>
        <authorList>
            <person name="Sun S."/>
            <person name="Shen X."/>
            <person name="Li Y."/>
            <person name="Li Y."/>
            <person name="Wang S."/>
            <person name="Li R."/>
            <person name="Zhang H."/>
            <person name="Shen G."/>
            <person name="Guo B."/>
            <person name="Wei J."/>
            <person name="Xu J."/>
            <person name="St-Pierre B."/>
            <person name="Chen S."/>
            <person name="Sun C."/>
        </authorList>
    </citation>
    <scope>NUCLEOTIDE SEQUENCE [LARGE SCALE GENOMIC DNA]</scope>
</reference>
<evidence type="ECO:0000313" key="1">
    <source>
        <dbReference type="EMBL" id="KAI5672166.1"/>
    </source>
</evidence>
<name>A0ACC0BHL5_CATRO</name>
<protein>
    <submittedName>
        <fullName evidence="1">Uncharacterized protein</fullName>
    </submittedName>
</protein>
<dbReference type="Proteomes" id="UP001060085">
    <property type="component" value="Linkage Group LG03"/>
</dbReference>
<comment type="caution">
    <text evidence="1">The sequence shown here is derived from an EMBL/GenBank/DDBJ whole genome shotgun (WGS) entry which is preliminary data.</text>
</comment>
<evidence type="ECO:0000313" key="2">
    <source>
        <dbReference type="Proteomes" id="UP001060085"/>
    </source>
</evidence>
<proteinExistence type="predicted"/>
<gene>
    <name evidence="1" type="ORF">M9H77_12530</name>
</gene>
<keyword evidence="2" id="KW-1185">Reference proteome</keyword>
<dbReference type="EMBL" id="CM044703">
    <property type="protein sequence ID" value="KAI5672166.1"/>
    <property type="molecule type" value="Genomic_DNA"/>
</dbReference>